<name>A0A4X1V0K9_PIG</name>
<dbReference type="AlphaFoldDB" id="A0A4X1V0K9"/>
<dbReference type="PANTHER" id="PTHR36861">
    <property type="entry name" value="COILED-COIL DOMAIN-CONTAINING PROTEIN 116"/>
    <property type="match status" value="1"/>
</dbReference>
<feature type="compositionally biased region" description="Polar residues" evidence="1">
    <location>
        <begin position="355"/>
        <end position="369"/>
    </location>
</feature>
<evidence type="ECO:0000256" key="1">
    <source>
        <dbReference type="SAM" id="MobiDB-lite"/>
    </source>
</evidence>
<accession>A0A4X1V0K9</accession>
<organism evidence="2 3">
    <name type="scientific">Sus scrofa</name>
    <name type="common">Pig</name>
    <dbReference type="NCBI Taxonomy" id="9823"/>
    <lineage>
        <taxon>Eukaryota</taxon>
        <taxon>Metazoa</taxon>
        <taxon>Chordata</taxon>
        <taxon>Craniata</taxon>
        <taxon>Vertebrata</taxon>
        <taxon>Euteleostomi</taxon>
        <taxon>Mammalia</taxon>
        <taxon>Eutheria</taxon>
        <taxon>Laurasiatheria</taxon>
        <taxon>Artiodactyla</taxon>
        <taxon>Suina</taxon>
        <taxon>Suidae</taxon>
        <taxon>Sus</taxon>
    </lineage>
</organism>
<feature type="region of interest" description="Disordered" evidence="1">
    <location>
        <begin position="43"/>
        <end position="69"/>
    </location>
</feature>
<reference evidence="2" key="2">
    <citation type="submission" date="2025-08" db="UniProtKB">
        <authorList>
            <consortium name="Ensembl"/>
        </authorList>
    </citation>
    <scope>IDENTIFICATION</scope>
</reference>
<feature type="region of interest" description="Disordered" evidence="1">
    <location>
        <begin position="347"/>
        <end position="466"/>
    </location>
</feature>
<feature type="compositionally biased region" description="Low complexity" evidence="1">
    <location>
        <begin position="454"/>
        <end position="466"/>
    </location>
</feature>
<feature type="compositionally biased region" description="Basic residues" evidence="1">
    <location>
        <begin position="387"/>
        <end position="400"/>
    </location>
</feature>
<reference evidence="2 3" key="1">
    <citation type="submission" date="2017-08" db="EMBL/GenBank/DDBJ databases">
        <title>USMARCv1.0.</title>
        <authorList>
            <person name="Hannum G.I."/>
            <person name="Koren S."/>
            <person name="Schroeder S.G."/>
            <person name="Chin S.C."/>
            <person name="Nonneman D.J."/>
            <person name="Becker S.A."/>
            <person name="Rosen B.D."/>
            <person name="Bickhart D.M."/>
            <person name="Putnam N.H."/>
            <person name="Green R.E."/>
            <person name="Tuggle C.K."/>
            <person name="Liu H."/>
            <person name="Rohrer G.A."/>
            <person name="Warr A."/>
            <person name="Hall R."/>
            <person name="Kim K."/>
            <person name="Hume D.A."/>
            <person name="Talbot R."/>
            <person name="Chow W."/>
            <person name="Howe K."/>
            <person name="Schwartz A.S."/>
            <person name="Watson M."/>
            <person name="Archibald A.L."/>
            <person name="Phillippy A.M."/>
            <person name="Smith T.P.L."/>
        </authorList>
    </citation>
    <scope>NUCLEOTIDE SEQUENCE [LARGE SCALE GENOMIC DNA]</scope>
</reference>
<dbReference type="Ensembl" id="ENSSSCT00070040750.1">
    <property type="protein sequence ID" value="ENSSSCP00070034195.1"/>
    <property type="gene ID" value="ENSSSCG00070020506.1"/>
</dbReference>
<proteinExistence type="predicted"/>
<dbReference type="InterPro" id="IPR031532">
    <property type="entry name" value="DUF4702"/>
</dbReference>
<evidence type="ECO:0000313" key="2">
    <source>
        <dbReference type="Ensembl" id="ENSSSCP00070034195.1"/>
    </source>
</evidence>
<dbReference type="Proteomes" id="UP000314985">
    <property type="component" value="Chromosome 14"/>
</dbReference>
<protein>
    <recommendedName>
        <fullName evidence="4">Coiled-coil domain-containing protein 116</fullName>
    </recommendedName>
</protein>
<dbReference type="Pfam" id="PF15774">
    <property type="entry name" value="DUF4702"/>
    <property type="match status" value="1"/>
</dbReference>
<feature type="compositionally biased region" description="Basic and acidic residues" evidence="1">
    <location>
        <begin position="433"/>
        <end position="444"/>
    </location>
</feature>
<evidence type="ECO:0008006" key="4">
    <source>
        <dbReference type="Google" id="ProtNLM"/>
    </source>
</evidence>
<sequence>MSTPTQLLCPRRTLGTPPHHWASMPTVTCLSAQVQPPKKPLFPERGPASKVGHMPHPPSMHSPVSSSGLRGHCRNLKGSRPFRNFLDFLVEGQVLDSLQTVVEVATERMATMKTGAGLPLVEIQDPVEVPKVGRRACSRPSLSTVHRHRTRPSLCVGHPNNYPSCSSSMSDSHSSFRACWPGSQCRDSALDAHSLGPLPAVKDRLLLEKSLKRLLQLENRGKGLGQCCSHRDSLPWDSLDSQASSQWTPETPLSWFSGLLGSSSGTLEASELGPGEQELVFLKREFNKQIKSLLSQPVAFDLPGYCAIREPHRTLDFLAEHHLFPALQNVVSQAVDKLSGACRRNGRPLFPSEWEPTTESNSKLATPTNGEEPDNLLPTTASSPKVDHRKNVKPRGRSKPKGGGSPVSSIQVDTRFRLEMTPTEEPKVPSPHLRHEVSDRDPKVQRPPTPASGPPSSSQRSRPWRSLHLTLPGPGVVLEVPSRQTHLPTLGSASFTSPCPSPSYHLPAFSPYTSAVRGLSPSPATLCPEVTSSRLGLGVLGVGLQWKGSNSHRS</sequence>
<dbReference type="PANTHER" id="PTHR36861:SF1">
    <property type="entry name" value="COILED-COIL DOMAIN-CONTAINING PROTEIN 116"/>
    <property type="match status" value="1"/>
</dbReference>
<evidence type="ECO:0000313" key="3">
    <source>
        <dbReference type="Proteomes" id="UP000314985"/>
    </source>
</evidence>